<protein>
    <submittedName>
        <fullName evidence="2">Carboxymuconolactone decarboxylase family protein</fullName>
    </submittedName>
</protein>
<name>A0ABU7FWD9_9ACTN</name>
<dbReference type="InterPro" id="IPR029032">
    <property type="entry name" value="AhpD-like"/>
</dbReference>
<evidence type="ECO:0000313" key="3">
    <source>
        <dbReference type="Proteomes" id="UP001333996"/>
    </source>
</evidence>
<keyword evidence="3" id="KW-1185">Reference proteome</keyword>
<dbReference type="NCBIfam" id="TIGR00778">
    <property type="entry name" value="ahpD_dom"/>
    <property type="match status" value="1"/>
</dbReference>
<evidence type="ECO:0000259" key="1">
    <source>
        <dbReference type="Pfam" id="PF02627"/>
    </source>
</evidence>
<organism evidence="2 3">
    <name type="scientific">Streptomyces chiangmaiensis</name>
    <dbReference type="NCBI Taxonomy" id="766497"/>
    <lineage>
        <taxon>Bacteria</taxon>
        <taxon>Bacillati</taxon>
        <taxon>Actinomycetota</taxon>
        <taxon>Actinomycetes</taxon>
        <taxon>Kitasatosporales</taxon>
        <taxon>Streptomycetaceae</taxon>
        <taxon>Streptomyces</taxon>
    </lineage>
</organism>
<dbReference type="PANTHER" id="PTHR35446">
    <property type="entry name" value="SI:CH211-175M2.5"/>
    <property type="match status" value="1"/>
</dbReference>
<evidence type="ECO:0000313" key="2">
    <source>
        <dbReference type="EMBL" id="MED7828113.1"/>
    </source>
</evidence>
<reference evidence="2" key="1">
    <citation type="submission" date="2024-01" db="EMBL/GenBank/DDBJ databases">
        <title>First draft genome sequence data of TA4-1, the type strain of Gram-positive actinobacterium Streptomyces chiangmaiensis.</title>
        <authorList>
            <person name="Yasawong M."/>
            <person name="Nantapong N."/>
        </authorList>
    </citation>
    <scope>NUCLEOTIDE SEQUENCE</scope>
    <source>
        <strain evidence="2">TA4-1</strain>
    </source>
</reference>
<gene>
    <name evidence="2" type="ORF">VXC91_41095</name>
</gene>
<dbReference type="SUPFAM" id="SSF69118">
    <property type="entry name" value="AhpD-like"/>
    <property type="match status" value="1"/>
</dbReference>
<dbReference type="EMBL" id="JAYWVC010000316">
    <property type="protein sequence ID" value="MED7828113.1"/>
    <property type="molecule type" value="Genomic_DNA"/>
</dbReference>
<dbReference type="InterPro" id="IPR003779">
    <property type="entry name" value="CMD-like"/>
</dbReference>
<feature type="domain" description="Carboxymuconolactone decarboxylase-like" evidence="1">
    <location>
        <begin position="55"/>
        <end position="109"/>
    </location>
</feature>
<proteinExistence type="predicted"/>
<dbReference type="PANTHER" id="PTHR35446:SF3">
    <property type="entry name" value="CMD DOMAIN-CONTAINING PROTEIN"/>
    <property type="match status" value="1"/>
</dbReference>
<sequence length="195" mass="21020">MPEEHPMAHAERPLSLPARTLNDQDPAVAEVLAKAKAQTGMIPNMYARMANAPGLLETYLNGYNAFRSGSGFTPAEQETVLLTISRVNGCTYCVAAHSTLADMNKVPAEVTDAIRDGKPLPDARLDALSTFTAAMVEGRGLPTADQVDAFLAAGFAETDILQVVLAVSVKTISNYTNHLFHTPVDKMFADRAWQD</sequence>
<dbReference type="Gene3D" id="1.20.1290.10">
    <property type="entry name" value="AhpD-like"/>
    <property type="match status" value="1"/>
</dbReference>
<dbReference type="InterPro" id="IPR004675">
    <property type="entry name" value="AhpD_core"/>
</dbReference>
<accession>A0ABU7FWD9</accession>
<comment type="caution">
    <text evidence="2">The sequence shown here is derived from an EMBL/GenBank/DDBJ whole genome shotgun (WGS) entry which is preliminary data.</text>
</comment>
<dbReference type="Proteomes" id="UP001333996">
    <property type="component" value="Unassembled WGS sequence"/>
</dbReference>
<dbReference type="RefSeq" id="WP_329512471.1">
    <property type="nucleotide sequence ID" value="NZ_BAAAYZ010000059.1"/>
</dbReference>
<dbReference type="Pfam" id="PF02627">
    <property type="entry name" value="CMD"/>
    <property type="match status" value="1"/>
</dbReference>